<dbReference type="InterPro" id="IPR036271">
    <property type="entry name" value="Tet_transcr_reg_TetR-rel_C_sf"/>
</dbReference>
<dbReference type="InterPro" id="IPR009057">
    <property type="entry name" value="Homeodomain-like_sf"/>
</dbReference>
<dbReference type="Pfam" id="PF00440">
    <property type="entry name" value="TetR_N"/>
    <property type="match status" value="1"/>
</dbReference>
<reference evidence="6 7" key="1">
    <citation type="submission" date="2020-10" db="EMBL/GenBank/DDBJ databases">
        <title>ChiBAC.</title>
        <authorList>
            <person name="Zenner C."/>
            <person name="Hitch T.C.A."/>
            <person name="Clavel T."/>
        </authorList>
    </citation>
    <scope>NUCLEOTIDE SEQUENCE [LARGE SCALE GENOMIC DNA]</scope>
    <source>
        <strain evidence="6 7">DSM 109015</strain>
    </source>
</reference>
<feature type="DNA-binding region" description="H-T-H motif" evidence="4">
    <location>
        <begin position="32"/>
        <end position="51"/>
    </location>
</feature>
<dbReference type="Proteomes" id="UP000768567">
    <property type="component" value="Unassembled WGS sequence"/>
</dbReference>
<feature type="domain" description="HTH tetR-type" evidence="5">
    <location>
        <begin position="8"/>
        <end position="69"/>
    </location>
</feature>
<organism evidence="6 7">
    <name type="scientific">Gemmiger gallinarum</name>
    <dbReference type="NCBI Taxonomy" id="2779354"/>
    <lineage>
        <taxon>Bacteria</taxon>
        <taxon>Bacillati</taxon>
        <taxon>Bacillota</taxon>
        <taxon>Clostridia</taxon>
        <taxon>Eubacteriales</taxon>
        <taxon>Gemmiger</taxon>
    </lineage>
</organism>
<dbReference type="EMBL" id="JADCKC010000002">
    <property type="protein sequence ID" value="MBE5037431.1"/>
    <property type="molecule type" value="Genomic_DNA"/>
</dbReference>
<evidence type="ECO:0000256" key="1">
    <source>
        <dbReference type="ARBA" id="ARBA00023015"/>
    </source>
</evidence>
<keyword evidence="2 4" id="KW-0238">DNA-binding</keyword>
<dbReference type="PROSITE" id="PS50977">
    <property type="entry name" value="HTH_TETR_2"/>
    <property type="match status" value="1"/>
</dbReference>
<comment type="caution">
    <text evidence="6">The sequence shown here is derived from an EMBL/GenBank/DDBJ whole genome shotgun (WGS) entry which is preliminary data.</text>
</comment>
<gene>
    <name evidence="6" type="ORF">INF35_06515</name>
</gene>
<dbReference type="PANTHER" id="PTHR30055:SF234">
    <property type="entry name" value="HTH-TYPE TRANSCRIPTIONAL REGULATOR BETI"/>
    <property type="match status" value="1"/>
</dbReference>
<evidence type="ECO:0000256" key="2">
    <source>
        <dbReference type="ARBA" id="ARBA00023125"/>
    </source>
</evidence>
<sequence length="206" mass="22637">MLKEEERRQREEAIYRAVLRLIGSGADIPRLRVQEIAAEAGIGKGTVYEYFTSKEEILHGVTQYCMESELARVRNLLAPCKTLDDVEKAVTNYLVDLYGTRAEVYRVVARTLVASGREVPCACSGALRGRVEGEARKLAARLQAAGEIDPALDEEYAAFVLISVWVMYVLALGSEGMQGLRDGMVLANGRQMLARALRPAGKTGKT</sequence>
<accession>A0ABR9R2U0</accession>
<protein>
    <submittedName>
        <fullName evidence="6">TetR/AcrR family transcriptional regulator</fullName>
    </submittedName>
</protein>
<evidence type="ECO:0000259" key="5">
    <source>
        <dbReference type="PROSITE" id="PS50977"/>
    </source>
</evidence>
<evidence type="ECO:0000256" key="4">
    <source>
        <dbReference type="PROSITE-ProRule" id="PRU00335"/>
    </source>
</evidence>
<keyword evidence="7" id="KW-1185">Reference proteome</keyword>
<dbReference type="InterPro" id="IPR001647">
    <property type="entry name" value="HTH_TetR"/>
</dbReference>
<dbReference type="RefSeq" id="WP_193500771.1">
    <property type="nucleotide sequence ID" value="NZ_JADCKC010000002.1"/>
</dbReference>
<dbReference type="SUPFAM" id="SSF46689">
    <property type="entry name" value="Homeodomain-like"/>
    <property type="match status" value="1"/>
</dbReference>
<evidence type="ECO:0000313" key="6">
    <source>
        <dbReference type="EMBL" id="MBE5037431.1"/>
    </source>
</evidence>
<keyword evidence="3" id="KW-0804">Transcription</keyword>
<name>A0ABR9R2U0_9FIRM</name>
<keyword evidence="1" id="KW-0805">Transcription regulation</keyword>
<evidence type="ECO:0000256" key="3">
    <source>
        <dbReference type="ARBA" id="ARBA00023163"/>
    </source>
</evidence>
<proteinExistence type="predicted"/>
<dbReference type="PANTHER" id="PTHR30055">
    <property type="entry name" value="HTH-TYPE TRANSCRIPTIONAL REGULATOR RUTR"/>
    <property type="match status" value="1"/>
</dbReference>
<dbReference type="Gene3D" id="1.10.357.10">
    <property type="entry name" value="Tetracycline Repressor, domain 2"/>
    <property type="match status" value="1"/>
</dbReference>
<dbReference type="InterPro" id="IPR050109">
    <property type="entry name" value="HTH-type_TetR-like_transc_reg"/>
</dbReference>
<evidence type="ECO:0000313" key="7">
    <source>
        <dbReference type="Proteomes" id="UP000768567"/>
    </source>
</evidence>
<dbReference type="SUPFAM" id="SSF48498">
    <property type="entry name" value="Tetracyclin repressor-like, C-terminal domain"/>
    <property type="match status" value="1"/>
</dbReference>